<evidence type="ECO:0000313" key="3">
    <source>
        <dbReference type="Proteomes" id="UP000181969"/>
    </source>
</evidence>
<dbReference type="AlphaFoldDB" id="A0A1I4EXK0"/>
<keyword evidence="2" id="KW-0560">Oxidoreductase</keyword>
<dbReference type="GO" id="GO:0051213">
    <property type="term" value="F:dioxygenase activity"/>
    <property type="evidence" value="ECO:0007669"/>
    <property type="project" value="UniProtKB-KW"/>
</dbReference>
<proteinExistence type="predicted"/>
<dbReference type="PROSITE" id="PS51819">
    <property type="entry name" value="VOC"/>
    <property type="match status" value="1"/>
</dbReference>
<gene>
    <name evidence="2" type="ORF">SAMN05216438_101239</name>
</gene>
<dbReference type="InterPro" id="IPR029068">
    <property type="entry name" value="Glyas_Bleomycin-R_OHBP_Dase"/>
</dbReference>
<sequence>MITIEGFYFTVTDLDKSIKFYEELLGISPTHVEGNRWADFYQGDKHFGLLCDAEINRCRAVGNNGVLNFYSDNIQQDYEQMKNMGAKIIDKLCDTPDSPYEYLSFTVLDPDENRIEIAWYPVTIQ</sequence>
<evidence type="ECO:0000259" key="1">
    <source>
        <dbReference type="PROSITE" id="PS51819"/>
    </source>
</evidence>
<dbReference type="InterPro" id="IPR004360">
    <property type="entry name" value="Glyas_Fos-R_dOase_dom"/>
</dbReference>
<dbReference type="SUPFAM" id="SSF54593">
    <property type="entry name" value="Glyoxalase/Bleomycin resistance protein/Dihydroxybiphenyl dioxygenase"/>
    <property type="match status" value="1"/>
</dbReference>
<evidence type="ECO:0000313" key="2">
    <source>
        <dbReference type="EMBL" id="SFL09923.1"/>
    </source>
</evidence>
<dbReference type="CDD" id="cd06587">
    <property type="entry name" value="VOC"/>
    <property type="match status" value="1"/>
</dbReference>
<dbReference type="Pfam" id="PF00903">
    <property type="entry name" value="Glyoxalase"/>
    <property type="match status" value="1"/>
</dbReference>
<name>A0A1I4EXK0_9LACT</name>
<feature type="domain" description="VOC" evidence="1">
    <location>
        <begin position="3"/>
        <end position="120"/>
    </location>
</feature>
<organism evidence="2 3">
    <name type="scientific">Lactococcus garvieae</name>
    <dbReference type="NCBI Taxonomy" id="1363"/>
    <lineage>
        <taxon>Bacteria</taxon>
        <taxon>Bacillati</taxon>
        <taxon>Bacillota</taxon>
        <taxon>Bacilli</taxon>
        <taxon>Lactobacillales</taxon>
        <taxon>Streptococcaceae</taxon>
        <taxon>Lactococcus</taxon>
    </lineage>
</organism>
<dbReference type="Gene3D" id="3.10.180.10">
    <property type="entry name" value="2,3-Dihydroxybiphenyl 1,2-Dioxygenase, domain 1"/>
    <property type="match status" value="1"/>
</dbReference>
<protein>
    <submittedName>
        <fullName evidence="2">Catechol 2,3-dioxygenase</fullName>
    </submittedName>
</protein>
<keyword evidence="2" id="KW-0223">Dioxygenase</keyword>
<accession>A0A1I4EXK0</accession>
<dbReference type="EMBL" id="FOTJ01000001">
    <property type="protein sequence ID" value="SFL09923.1"/>
    <property type="molecule type" value="Genomic_DNA"/>
</dbReference>
<dbReference type="RefSeq" id="WP_256211042.1">
    <property type="nucleotide sequence ID" value="NZ_CAXVJC010000006.1"/>
</dbReference>
<dbReference type="InterPro" id="IPR037523">
    <property type="entry name" value="VOC_core"/>
</dbReference>
<dbReference type="Proteomes" id="UP000181969">
    <property type="component" value="Unassembled WGS sequence"/>
</dbReference>
<reference evidence="2 3" key="1">
    <citation type="submission" date="2016-10" db="EMBL/GenBank/DDBJ databases">
        <authorList>
            <person name="de Groot N.N."/>
        </authorList>
    </citation>
    <scope>NUCLEOTIDE SEQUENCE [LARGE SCALE GENOMIC DNA]</scope>
    <source>
        <strain evidence="2 3">M79</strain>
    </source>
</reference>